<comment type="caution">
    <text evidence="1">The sequence shown here is derived from an EMBL/GenBank/DDBJ whole genome shotgun (WGS) entry which is preliminary data.</text>
</comment>
<organism evidence="1 2">
    <name type="scientific">Galliscardovia ingluviei</name>
    <dbReference type="NCBI Taxonomy" id="1769422"/>
    <lineage>
        <taxon>Bacteria</taxon>
        <taxon>Bacillati</taxon>
        <taxon>Actinomycetota</taxon>
        <taxon>Actinomycetes</taxon>
        <taxon>Bifidobacteriales</taxon>
        <taxon>Bifidobacteriaceae</taxon>
        <taxon>Galliscardovia</taxon>
    </lineage>
</organism>
<reference evidence="1" key="1">
    <citation type="journal article" date="2014" name="Int. J. Syst. Evol. Microbiol.">
        <title>Complete genome sequence of Corynebacterium casei LMG S-19264T (=DSM 44701T), isolated from a smear-ripened cheese.</title>
        <authorList>
            <consortium name="US DOE Joint Genome Institute (JGI-PGF)"/>
            <person name="Walter F."/>
            <person name="Albersmeier A."/>
            <person name="Kalinowski J."/>
            <person name="Ruckert C."/>
        </authorList>
    </citation>
    <scope>NUCLEOTIDE SEQUENCE</scope>
    <source>
        <strain evidence="1">CCM 8606</strain>
    </source>
</reference>
<dbReference type="EMBL" id="BMDH01000002">
    <property type="protein sequence ID" value="GGI14005.1"/>
    <property type="molecule type" value="Genomic_DNA"/>
</dbReference>
<protein>
    <submittedName>
        <fullName evidence="1">Uncharacterized protein</fullName>
    </submittedName>
</protein>
<dbReference type="AlphaFoldDB" id="A0A8J3AHL3"/>
<dbReference type="Proteomes" id="UP000619536">
    <property type="component" value="Unassembled WGS sequence"/>
</dbReference>
<sequence length="44" mass="5238">MQEDYVLLQEVVQRLLNDTGTYYSQEEMEQRYPLADDGFGSEFE</sequence>
<evidence type="ECO:0000313" key="2">
    <source>
        <dbReference type="Proteomes" id="UP000619536"/>
    </source>
</evidence>
<gene>
    <name evidence="1" type="ORF">GCM10007377_08770</name>
</gene>
<reference evidence="1" key="2">
    <citation type="submission" date="2020-09" db="EMBL/GenBank/DDBJ databases">
        <authorList>
            <person name="Sun Q."/>
            <person name="Sedlacek I."/>
        </authorList>
    </citation>
    <scope>NUCLEOTIDE SEQUENCE</scope>
    <source>
        <strain evidence="1">CCM 8606</strain>
    </source>
</reference>
<proteinExistence type="predicted"/>
<keyword evidence="2" id="KW-1185">Reference proteome</keyword>
<name>A0A8J3AHL3_9BIFI</name>
<evidence type="ECO:0000313" key="1">
    <source>
        <dbReference type="EMBL" id="GGI14005.1"/>
    </source>
</evidence>
<accession>A0A8J3AHL3</accession>